<dbReference type="AlphaFoldDB" id="A0A3E0K5P2"/>
<feature type="compositionally biased region" description="Basic residues" evidence="1">
    <location>
        <begin position="53"/>
        <end position="66"/>
    </location>
</feature>
<proteinExistence type="predicted"/>
<name>A0A3E0K5P2_9BACI</name>
<protein>
    <submittedName>
        <fullName evidence="2">Uncharacterized protein</fullName>
    </submittedName>
</protein>
<dbReference type="Proteomes" id="UP000257014">
    <property type="component" value="Unassembled WGS sequence"/>
</dbReference>
<evidence type="ECO:0000313" key="2">
    <source>
        <dbReference type="EMBL" id="REJ29379.1"/>
    </source>
</evidence>
<accession>A0A3E0K5P2</accession>
<organism evidence="2 3">
    <name type="scientific">Caldibacillus debilis</name>
    <dbReference type="NCBI Taxonomy" id="301148"/>
    <lineage>
        <taxon>Bacteria</taxon>
        <taxon>Bacillati</taxon>
        <taxon>Bacillota</taxon>
        <taxon>Bacilli</taxon>
        <taxon>Bacillales</taxon>
        <taxon>Bacillaceae</taxon>
        <taxon>Caldibacillus</taxon>
    </lineage>
</organism>
<reference evidence="2 3" key="1">
    <citation type="submission" date="2018-03" db="EMBL/GenBank/DDBJ databases">
        <authorList>
            <person name="Keele B.F."/>
        </authorList>
    </citation>
    <scope>NUCLEOTIDE SEQUENCE [LARGE SCALE GENOMIC DNA]</scope>
    <source>
        <strain evidence="2">ZCTH4_d</strain>
    </source>
</reference>
<comment type="caution">
    <text evidence="2">The sequence shown here is derived from an EMBL/GenBank/DDBJ whole genome shotgun (WGS) entry which is preliminary data.</text>
</comment>
<sequence length="137" mass="15121">MPGLFLQGCVFFRMAAFLADPFFPFRTKICSWGAGHRNAGLFRCRTFFHGRTSRRNQRTVRGRKPKPLREVLPKKGDKGISKNDGHHPPDRGRCAPGGKGGAFPTASRRPEGKGPADGRTGLQDSIDADSVFLIQQL</sequence>
<dbReference type="EMBL" id="QEWE01000014">
    <property type="protein sequence ID" value="REJ29379.1"/>
    <property type="molecule type" value="Genomic_DNA"/>
</dbReference>
<evidence type="ECO:0000313" key="3">
    <source>
        <dbReference type="Proteomes" id="UP000257014"/>
    </source>
</evidence>
<evidence type="ECO:0000256" key="1">
    <source>
        <dbReference type="SAM" id="MobiDB-lite"/>
    </source>
</evidence>
<gene>
    <name evidence="2" type="ORF">C6P37_05390</name>
</gene>
<feature type="region of interest" description="Disordered" evidence="1">
    <location>
        <begin position="53"/>
        <end position="128"/>
    </location>
</feature>
<feature type="compositionally biased region" description="Basic and acidic residues" evidence="1">
    <location>
        <begin position="67"/>
        <end position="93"/>
    </location>
</feature>